<accession>N2ATI4</accession>
<keyword evidence="2" id="KW-0479">Metal-binding</keyword>
<evidence type="ECO:0000256" key="3">
    <source>
        <dbReference type="ARBA" id="ARBA00023004"/>
    </source>
</evidence>
<reference evidence="6 7" key="1">
    <citation type="journal article" date="2014" name="Genome Announc.">
        <title>Draft genome sequences of the altered schaedler flora, a defined bacterial community from gnotobiotic mice.</title>
        <authorList>
            <person name="Wannemuehler M.J."/>
            <person name="Overstreet A.M."/>
            <person name="Ward D.V."/>
            <person name="Phillips G.J."/>
        </authorList>
    </citation>
    <scope>NUCLEOTIDE SEQUENCE [LARGE SCALE GENOMIC DNA]</scope>
    <source>
        <strain evidence="6 7">ASF492</strain>
    </source>
</reference>
<dbReference type="EMBL" id="AQFT01000067">
    <property type="protein sequence ID" value="EMZ27814.1"/>
    <property type="molecule type" value="Genomic_DNA"/>
</dbReference>
<name>N2ATI4_9FIRM</name>
<dbReference type="GO" id="GO:0051536">
    <property type="term" value="F:iron-sulfur cluster binding"/>
    <property type="evidence" value="ECO:0007669"/>
    <property type="project" value="UniProtKB-KW"/>
</dbReference>
<protein>
    <recommendedName>
        <fullName evidence="5">ATPase BadF/BadG/BcrA/BcrD type domain-containing protein</fullName>
    </recommendedName>
</protein>
<dbReference type="Pfam" id="PF01869">
    <property type="entry name" value="BcrAD_BadFG"/>
    <property type="match status" value="1"/>
</dbReference>
<dbReference type="PANTHER" id="PTHR32329">
    <property type="entry name" value="BIFUNCTIONAL PROTEIN [INCLUDES 2-HYDROXYACYL-COA DEHYDRATASE (N-TER) AND ITS ACTIVATOR DOMAIN (C_TERM)-RELATED"/>
    <property type="match status" value="1"/>
</dbReference>
<dbReference type="Proteomes" id="UP000012589">
    <property type="component" value="Unassembled WGS sequence"/>
</dbReference>
<evidence type="ECO:0000256" key="2">
    <source>
        <dbReference type="ARBA" id="ARBA00022723"/>
    </source>
</evidence>
<dbReference type="PATRIC" id="fig|1235802.3.peg.2298"/>
<proteinExistence type="predicted"/>
<dbReference type="OrthoDB" id="9778513at2"/>
<comment type="caution">
    <text evidence="6">The sequence shown here is derived from an EMBL/GenBank/DDBJ whole genome shotgun (WGS) entry which is preliminary data.</text>
</comment>
<dbReference type="InterPro" id="IPR002731">
    <property type="entry name" value="ATPase_BadF"/>
</dbReference>
<dbReference type="SUPFAM" id="SSF53067">
    <property type="entry name" value="Actin-like ATPase domain"/>
    <property type="match status" value="1"/>
</dbReference>
<evidence type="ECO:0000256" key="1">
    <source>
        <dbReference type="ARBA" id="ARBA00001966"/>
    </source>
</evidence>
<dbReference type="HOGENOM" id="CLU_066597_2_0_9"/>
<dbReference type="eggNOG" id="COG1924">
    <property type="taxonomic scope" value="Bacteria"/>
</dbReference>
<evidence type="ECO:0000313" key="7">
    <source>
        <dbReference type="Proteomes" id="UP000012589"/>
    </source>
</evidence>
<evidence type="ECO:0000259" key="5">
    <source>
        <dbReference type="Pfam" id="PF01869"/>
    </source>
</evidence>
<organism evidence="6 7">
    <name type="scientific">Eubacterium plexicaudatum ASF492</name>
    <dbReference type="NCBI Taxonomy" id="1235802"/>
    <lineage>
        <taxon>Bacteria</taxon>
        <taxon>Bacillati</taxon>
        <taxon>Bacillota</taxon>
        <taxon>Clostridia</taxon>
        <taxon>Eubacteriales</taxon>
        <taxon>Eubacteriaceae</taxon>
        <taxon>Eubacterium</taxon>
    </lineage>
</organism>
<dbReference type="InterPro" id="IPR043129">
    <property type="entry name" value="ATPase_NBD"/>
</dbReference>
<dbReference type="Gene3D" id="3.30.420.40">
    <property type="match status" value="2"/>
</dbReference>
<dbReference type="GO" id="GO:0046872">
    <property type="term" value="F:metal ion binding"/>
    <property type="evidence" value="ECO:0007669"/>
    <property type="project" value="UniProtKB-KW"/>
</dbReference>
<keyword evidence="7" id="KW-1185">Reference proteome</keyword>
<sequence>MHCIGIDIGSTYTKYCIMDANGIIEELYSEKTPVRQKEYFMQKIQDLRTHYPDAQVISCGYGKRNVSALKNINELTALACGMQYLSPGMDIALDIGGQDTKVIIQNQGALKEFFLNDKCAAGCGMFLINALNLLKMGFKDIELQNGMEPEFMLSSVCAVFAQSEMVELLAQDYHPQVIIRAVVWQILNQAKTLLTKVECDGILLTGGMTKIAGIKSYAERVFGKKVVIPQNAAYLSAIGCAVKYRQCDLL</sequence>
<keyword evidence="4" id="KW-0411">Iron-sulfur</keyword>
<dbReference type="NCBIfam" id="TIGR00241">
    <property type="entry name" value="CoA_E_activ"/>
    <property type="match status" value="1"/>
</dbReference>
<dbReference type="InterPro" id="IPR008275">
    <property type="entry name" value="CoA_E_activase_dom"/>
</dbReference>
<comment type="cofactor">
    <cofactor evidence="1">
        <name>[4Fe-4S] cluster</name>
        <dbReference type="ChEBI" id="CHEBI:49883"/>
    </cofactor>
</comment>
<dbReference type="PANTHER" id="PTHR32329:SF2">
    <property type="entry name" value="BIFUNCTIONAL PROTEIN [INCLUDES 2-HYDROXYACYL-COA DEHYDRATASE (N-TER) AND ITS ACTIVATOR DOMAIN (C_TERM)"/>
    <property type="match status" value="1"/>
</dbReference>
<dbReference type="AlphaFoldDB" id="N2ATI4"/>
<feature type="domain" description="ATPase BadF/BadG/BcrA/BcrD type" evidence="5">
    <location>
        <begin position="4"/>
        <end position="241"/>
    </location>
</feature>
<gene>
    <name evidence="6" type="ORF">C823_02163</name>
</gene>
<dbReference type="STRING" id="1235802.C823_02163"/>
<keyword evidence="3" id="KW-0408">Iron</keyword>
<evidence type="ECO:0000256" key="4">
    <source>
        <dbReference type="ARBA" id="ARBA00023014"/>
    </source>
</evidence>
<dbReference type="InterPro" id="IPR051805">
    <property type="entry name" value="Dehydratase_Activator_Redct"/>
</dbReference>
<evidence type="ECO:0000313" key="6">
    <source>
        <dbReference type="EMBL" id="EMZ27814.1"/>
    </source>
</evidence>